<comment type="pathway">
    <text evidence="1">Amino-acid biosynthesis; L-asparagine biosynthesis; L-asparagine from L-aspartate (L-Gln route): step 1/1.</text>
</comment>
<dbReference type="InterPro" id="IPR006426">
    <property type="entry name" value="Asn_synth_AEB"/>
</dbReference>
<evidence type="ECO:0000256" key="7">
    <source>
        <dbReference type="ARBA" id="ARBA00048741"/>
    </source>
</evidence>
<evidence type="ECO:0000256" key="6">
    <source>
        <dbReference type="ARBA" id="ARBA00022962"/>
    </source>
</evidence>
<keyword evidence="10" id="KW-1185">Reference proteome</keyword>
<dbReference type="Pfam" id="PF00733">
    <property type="entry name" value="Asn_synthase"/>
    <property type="match status" value="1"/>
</dbReference>
<accession>A0ABU9E0N8</accession>
<evidence type="ECO:0000256" key="4">
    <source>
        <dbReference type="ARBA" id="ARBA00022741"/>
    </source>
</evidence>
<evidence type="ECO:0000256" key="3">
    <source>
        <dbReference type="ARBA" id="ARBA00012737"/>
    </source>
</evidence>
<dbReference type="Gene3D" id="3.60.20.10">
    <property type="entry name" value="Glutamine Phosphoribosylpyrophosphate, subunit 1, domain 1"/>
    <property type="match status" value="1"/>
</dbReference>
<proteinExistence type="inferred from homology"/>
<dbReference type="RefSeq" id="WP_187660694.1">
    <property type="nucleotide sequence ID" value="NZ_JACTAB010000005.1"/>
</dbReference>
<sequence>MCGIAGIIGPNAHQPILLNMLAVQKHRGPDFTGNWLIENQVAFGHNRLSIIDLSDAGNQPFLSDCGNYVLIFNGEIYNYLELRKTLQSKYIFKTQSDTEVLLNAYREWGEKCLDQCNGMFSFAIWNIKEQTLFAARDRFGVKPFYYYFDQNNFYFASEINTLFAADVAKIPNDKVWLNFFSEGSYGLPNETFWTNIHQLEAGHFLTLKNNHLQIKKWYHFEERIVQLQNQFAQNEEEYITSLLLKAINLRFRADVPIGFNLSGGLDSSTLLALIDQQNIDKSTIEAFTFVTNDERYDELPWVKAMLEKRQYPLNICTLSANEIPDLALKMAQHQAEPYGGIPTIAYSKIFKTASEKGVKVLLDGQGSDEAWAGYDYYVSNSDSVVQGVTKSPFRIGVLDNDFAKDYSKTNYPKPFDDHLLNLQYRDLFYTKIPRALRFNDRVSMLYGTELREPFLDYELVEYVFSRPTNFKIKDGAQKWMLRKIAEKFLQKDLVLAPKRPLQTPQREWLSEDLKAWVTAEVEQLEKNNWFDKKQLQSELKNFFQGDNQSSFHIWQWINAAQLLKS</sequence>
<evidence type="ECO:0000259" key="8">
    <source>
        <dbReference type="PROSITE" id="PS51278"/>
    </source>
</evidence>
<dbReference type="EMBL" id="JBBPCB010000004">
    <property type="protein sequence ID" value="MEK8180224.1"/>
    <property type="molecule type" value="Genomic_DNA"/>
</dbReference>
<organism evidence="9 10">
    <name type="scientific">Flavobacterium buctense</name>
    <dbReference type="NCBI Taxonomy" id="1648146"/>
    <lineage>
        <taxon>Bacteria</taxon>
        <taxon>Pseudomonadati</taxon>
        <taxon>Bacteroidota</taxon>
        <taxon>Flavobacteriia</taxon>
        <taxon>Flavobacteriales</taxon>
        <taxon>Flavobacteriaceae</taxon>
        <taxon>Flavobacterium</taxon>
    </lineage>
</organism>
<comment type="caution">
    <text evidence="9">The sequence shown here is derived from an EMBL/GenBank/DDBJ whole genome shotgun (WGS) entry which is preliminary data.</text>
</comment>
<dbReference type="EC" id="6.3.5.4" evidence="3"/>
<keyword evidence="6" id="KW-0315">Glutamine amidotransferase</keyword>
<dbReference type="GO" id="GO:0004066">
    <property type="term" value="F:asparagine synthase (glutamine-hydrolyzing) activity"/>
    <property type="evidence" value="ECO:0007669"/>
    <property type="project" value="UniProtKB-EC"/>
</dbReference>
<comment type="similarity">
    <text evidence="2">Belongs to the asparagine synthetase family.</text>
</comment>
<evidence type="ECO:0000256" key="2">
    <source>
        <dbReference type="ARBA" id="ARBA00005752"/>
    </source>
</evidence>
<keyword evidence="9" id="KW-0436">Ligase</keyword>
<evidence type="ECO:0000313" key="10">
    <source>
        <dbReference type="Proteomes" id="UP001491349"/>
    </source>
</evidence>
<gene>
    <name evidence="9" type="primary">asnB</name>
    <name evidence="9" type="ORF">WMW71_07715</name>
</gene>
<reference evidence="9 10" key="1">
    <citation type="submission" date="2024-04" db="EMBL/GenBank/DDBJ databases">
        <title>draft genome sequnece of Flavobacterium buctense JCM 30750.</title>
        <authorList>
            <person name="Kim D.-U."/>
        </authorList>
    </citation>
    <scope>NUCLEOTIDE SEQUENCE [LARGE SCALE GENOMIC DNA]</scope>
    <source>
        <strain evidence="9 10">JCM 30750</strain>
    </source>
</reference>
<dbReference type="CDD" id="cd00712">
    <property type="entry name" value="AsnB"/>
    <property type="match status" value="1"/>
</dbReference>
<keyword evidence="4" id="KW-0547">Nucleotide-binding</keyword>
<feature type="domain" description="Glutamine amidotransferase type-2" evidence="8">
    <location>
        <begin position="2"/>
        <end position="210"/>
    </location>
</feature>
<dbReference type="Proteomes" id="UP001491349">
    <property type="component" value="Unassembled WGS sequence"/>
</dbReference>
<dbReference type="PANTHER" id="PTHR43284:SF1">
    <property type="entry name" value="ASPARAGINE SYNTHETASE"/>
    <property type="match status" value="1"/>
</dbReference>
<evidence type="ECO:0000313" key="9">
    <source>
        <dbReference type="EMBL" id="MEK8180224.1"/>
    </source>
</evidence>
<dbReference type="SUPFAM" id="SSF56235">
    <property type="entry name" value="N-terminal nucleophile aminohydrolases (Ntn hydrolases)"/>
    <property type="match status" value="1"/>
</dbReference>
<dbReference type="InterPro" id="IPR017932">
    <property type="entry name" value="GATase_2_dom"/>
</dbReference>
<comment type="catalytic activity">
    <reaction evidence="7">
        <text>L-aspartate + L-glutamine + ATP + H2O = L-asparagine + L-glutamate + AMP + diphosphate + H(+)</text>
        <dbReference type="Rhea" id="RHEA:12228"/>
        <dbReference type="ChEBI" id="CHEBI:15377"/>
        <dbReference type="ChEBI" id="CHEBI:15378"/>
        <dbReference type="ChEBI" id="CHEBI:29985"/>
        <dbReference type="ChEBI" id="CHEBI:29991"/>
        <dbReference type="ChEBI" id="CHEBI:30616"/>
        <dbReference type="ChEBI" id="CHEBI:33019"/>
        <dbReference type="ChEBI" id="CHEBI:58048"/>
        <dbReference type="ChEBI" id="CHEBI:58359"/>
        <dbReference type="ChEBI" id="CHEBI:456215"/>
        <dbReference type="EC" id="6.3.5.4"/>
    </reaction>
</comment>
<dbReference type="PANTHER" id="PTHR43284">
    <property type="entry name" value="ASPARAGINE SYNTHETASE (GLUTAMINE-HYDROLYZING)"/>
    <property type="match status" value="1"/>
</dbReference>
<dbReference type="SUPFAM" id="SSF52402">
    <property type="entry name" value="Adenine nucleotide alpha hydrolases-like"/>
    <property type="match status" value="1"/>
</dbReference>
<dbReference type="InterPro" id="IPR001962">
    <property type="entry name" value="Asn_synthase"/>
</dbReference>
<dbReference type="NCBIfam" id="TIGR01536">
    <property type="entry name" value="asn_synth_AEB"/>
    <property type="match status" value="1"/>
</dbReference>
<dbReference type="InterPro" id="IPR029055">
    <property type="entry name" value="Ntn_hydrolases_N"/>
</dbReference>
<dbReference type="CDD" id="cd01991">
    <property type="entry name" value="Asn_synthase_B_C"/>
    <property type="match status" value="1"/>
</dbReference>
<dbReference type="PIRSF" id="PIRSF001589">
    <property type="entry name" value="Asn_synthetase_glu-h"/>
    <property type="match status" value="1"/>
</dbReference>
<dbReference type="InterPro" id="IPR051786">
    <property type="entry name" value="ASN_synthetase/amidase"/>
</dbReference>
<keyword evidence="5" id="KW-0067">ATP-binding</keyword>
<protein>
    <recommendedName>
        <fullName evidence="3">asparagine synthase (glutamine-hydrolyzing)</fullName>
        <ecNumber evidence="3">6.3.5.4</ecNumber>
    </recommendedName>
</protein>
<name>A0ABU9E0N8_9FLAO</name>
<dbReference type="InterPro" id="IPR033738">
    <property type="entry name" value="AsnB_N"/>
</dbReference>
<evidence type="ECO:0000256" key="5">
    <source>
        <dbReference type="ARBA" id="ARBA00022840"/>
    </source>
</evidence>
<dbReference type="Pfam" id="PF13537">
    <property type="entry name" value="GATase_7"/>
    <property type="match status" value="1"/>
</dbReference>
<evidence type="ECO:0000256" key="1">
    <source>
        <dbReference type="ARBA" id="ARBA00005187"/>
    </source>
</evidence>
<dbReference type="Gene3D" id="3.40.50.620">
    <property type="entry name" value="HUPs"/>
    <property type="match status" value="1"/>
</dbReference>
<dbReference type="InterPro" id="IPR014729">
    <property type="entry name" value="Rossmann-like_a/b/a_fold"/>
</dbReference>
<dbReference type="PROSITE" id="PS51278">
    <property type="entry name" value="GATASE_TYPE_2"/>
    <property type="match status" value="1"/>
</dbReference>